<dbReference type="Pfam" id="PF00003">
    <property type="entry name" value="7tm_3"/>
    <property type="match status" value="1"/>
</dbReference>
<reference evidence="14" key="3">
    <citation type="submission" date="2025-09" db="UniProtKB">
        <authorList>
            <consortium name="Ensembl"/>
        </authorList>
    </citation>
    <scope>IDENTIFICATION</scope>
</reference>
<evidence type="ECO:0000256" key="3">
    <source>
        <dbReference type="ARBA" id="ARBA00022475"/>
    </source>
</evidence>
<dbReference type="InterPro" id="IPR000337">
    <property type="entry name" value="GPCR_3"/>
</dbReference>
<evidence type="ECO:0000313" key="15">
    <source>
        <dbReference type="Proteomes" id="UP000472272"/>
    </source>
</evidence>
<dbReference type="Ensembl" id="ENSPMRT00000021576.1">
    <property type="protein sequence ID" value="ENSPMRP00000020316.1"/>
    <property type="gene ID" value="ENSPMRG00000013224.1"/>
</dbReference>
<dbReference type="PANTHER" id="PTHR24061">
    <property type="entry name" value="CALCIUM-SENSING RECEPTOR-RELATED"/>
    <property type="match status" value="1"/>
</dbReference>
<evidence type="ECO:0000256" key="7">
    <source>
        <dbReference type="ARBA" id="ARBA00023040"/>
    </source>
</evidence>
<dbReference type="OMA" id="EKEDGFM"/>
<evidence type="ECO:0000256" key="10">
    <source>
        <dbReference type="ARBA" id="ARBA00023180"/>
    </source>
</evidence>
<dbReference type="InterPro" id="IPR001828">
    <property type="entry name" value="ANF_lig-bd_rcpt"/>
</dbReference>
<reference evidence="14" key="2">
    <citation type="submission" date="2025-08" db="UniProtKB">
        <authorList>
            <consortium name="Ensembl"/>
        </authorList>
    </citation>
    <scope>IDENTIFICATION</scope>
</reference>
<dbReference type="Gene3D" id="3.40.50.2300">
    <property type="match status" value="2"/>
</dbReference>
<dbReference type="PRINTS" id="PR00248">
    <property type="entry name" value="GPCRMGR"/>
</dbReference>
<evidence type="ECO:0000256" key="1">
    <source>
        <dbReference type="ARBA" id="ARBA00004651"/>
    </source>
</evidence>
<dbReference type="FunFam" id="3.40.50.2300:FF:000024">
    <property type="entry name" value="Vomeronasal 2, receptor 73"/>
    <property type="match status" value="1"/>
</dbReference>
<keyword evidence="5" id="KW-0732">Signal</keyword>
<organism evidence="14 15">
    <name type="scientific">Podarcis muralis</name>
    <name type="common">Wall lizard</name>
    <name type="synonym">Lacerta muralis</name>
    <dbReference type="NCBI Taxonomy" id="64176"/>
    <lineage>
        <taxon>Eukaryota</taxon>
        <taxon>Metazoa</taxon>
        <taxon>Chordata</taxon>
        <taxon>Craniata</taxon>
        <taxon>Vertebrata</taxon>
        <taxon>Euteleostomi</taxon>
        <taxon>Lepidosauria</taxon>
        <taxon>Squamata</taxon>
        <taxon>Bifurcata</taxon>
        <taxon>Unidentata</taxon>
        <taxon>Episquamata</taxon>
        <taxon>Laterata</taxon>
        <taxon>Lacertibaenia</taxon>
        <taxon>Lacertidae</taxon>
        <taxon>Podarcis</taxon>
    </lineage>
</organism>
<dbReference type="PROSITE" id="PS00981">
    <property type="entry name" value="G_PROTEIN_RECEP_F3_3"/>
    <property type="match status" value="1"/>
</dbReference>
<proteinExistence type="inferred from homology"/>
<comment type="similarity">
    <text evidence="2">Belongs to the G-protein coupled receptor 3 family.</text>
</comment>
<evidence type="ECO:0000256" key="5">
    <source>
        <dbReference type="ARBA" id="ARBA00022729"/>
    </source>
</evidence>
<dbReference type="PANTHER" id="PTHR24061:SF599">
    <property type="entry name" value="G-PROTEIN COUPLED RECEPTORS FAMILY 3 PROFILE DOMAIN-CONTAINING PROTEIN"/>
    <property type="match status" value="1"/>
</dbReference>
<dbReference type="InterPro" id="IPR017978">
    <property type="entry name" value="GPCR_3_C"/>
</dbReference>
<feature type="transmembrane region" description="Helical" evidence="12">
    <location>
        <begin position="626"/>
        <end position="646"/>
    </location>
</feature>
<comment type="subcellular location">
    <subcellularLocation>
        <location evidence="1">Cell membrane</location>
        <topology evidence="1">Multi-pass membrane protein</topology>
    </subcellularLocation>
</comment>
<dbReference type="FunFam" id="2.10.50.30:FF:000002">
    <property type="entry name" value="Vomeronasal 2 receptor, h1"/>
    <property type="match status" value="1"/>
</dbReference>
<keyword evidence="11" id="KW-0807">Transducer</keyword>
<keyword evidence="6 12" id="KW-1133">Transmembrane helix</keyword>
<dbReference type="CDD" id="cd15283">
    <property type="entry name" value="7tmC_V2R_pheromone"/>
    <property type="match status" value="1"/>
</dbReference>
<evidence type="ECO:0000256" key="11">
    <source>
        <dbReference type="ARBA" id="ARBA00023224"/>
    </source>
</evidence>
<dbReference type="Gene3D" id="2.10.50.30">
    <property type="entry name" value="GPCR, family 3, nine cysteines domain"/>
    <property type="match status" value="1"/>
</dbReference>
<evidence type="ECO:0000256" key="8">
    <source>
        <dbReference type="ARBA" id="ARBA00023136"/>
    </source>
</evidence>
<dbReference type="PRINTS" id="PR01535">
    <property type="entry name" value="VOMERONASL2R"/>
</dbReference>
<sequence length="854" mass="96862">PHYSNLELEPVHVNIPPDLPEFRLISKIVLGQLKCRNFPTEEETHCVIACNSHFRVMTQLYQHILALVFAVKEINANLQILPNLTLGFHIYNSHFSATWTYRSSLELLSTYSRFIPNYKCDSQNELAAVIGGPNSEVCLHMASILSNYRIPQLIYGPAPMRNNKNEVAFLNQMFPSIDHQYEGILMLLLHFRWLWTGVLIADNENGERFLQSVVPKFILRGICFDFIGRFPTMTYTNGITDVVADGLKTFNVAMRSTVNVLIIHGEIDSMTLLRMFPAMSEYEDIPIKAKGKVWVMTVQMDFTSLPYQRDQDIDFLHGTLSFTIHSEEVLGFQEFIQMRNPILEKEDGFMRIYWEKAFQCHFPDSEGNMQDGDICTGEEKLETLPGSIFPTSMTGHSYSIYNAVYAVAHAVHAMHSSKFKRRVDEGRLKLWNQQMWKLNHFVKSISFNNSGGGKVSFNQNGELESGFDIINWVTFPNQSFRRVKVGRIDPMAPKEEVFRICEEAIVWPSRFNQPLSLCNANCPLGYQKTKKEGKPFCCYDCILCPEGKISNQTDMDECFHCSPDHYPNVEKDSCVPKVIHFLSYGEPLGISLACFAASLSFLTALVLWIFIRHRDTPIVKANNRNLSYTLLISLLLAFLCALLFIGRPKKVTCLLRQTAFAIIFSVAVSCVLTKTIIVVLAFMVTKPGSSMRKWVGKQQATSIILSCSLIQAALCTVWLATSPPFPALDMHSMSKEIVLECNEGSVTMFYCVLGFMGLLAIVSFSVAFLARKLPDSFNEAKFISFSMLVFCSVWLSFVPTYLSTKGKYMVAVEIFSILSSSAGLLGCIFSPKCYIIVMKPELNNKDQLRRRNQK</sequence>
<feature type="domain" description="G-protein coupled receptors family 3 profile" evidence="13">
    <location>
        <begin position="588"/>
        <end position="852"/>
    </location>
</feature>
<dbReference type="GeneTree" id="ENSGT00950000182788"/>
<dbReference type="InterPro" id="IPR028082">
    <property type="entry name" value="Peripla_BP_I"/>
</dbReference>
<evidence type="ECO:0000256" key="9">
    <source>
        <dbReference type="ARBA" id="ARBA00023170"/>
    </source>
</evidence>
<feature type="transmembrane region" description="Helical" evidence="12">
    <location>
        <begin position="703"/>
        <end position="721"/>
    </location>
</feature>
<keyword evidence="4 12" id="KW-0812">Transmembrane</keyword>
<name>A0A670J7V0_PODMU</name>
<keyword evidence="8 12" id="KW-0472">Membrane</keyword>
<evidence type="ECO:0000313" key="14">
    <source>
        <dbReference type="Ensembl" id="ENSPMRP00000020316.1"/>
    </source>
</evidence>
<dbReference type="GO" id="GO:0004930">
    <property type="term" value="F:G protein-coupled receptor activity"/>
    <property type="evidence" value="ECO:0007669"/>
    <property type="project" value="UniProtKB-KW"/>
</dbReference>
<dbReference type="Pfam" id="PF01094">
    <property type="entry name" value="ANF_receptor"/>
    <property type="match status" value="1"/>
</dbReference>
<keyword evidence="7" id="KW-0297">G-protein coupled receptor</keyword>
<dbReference type="AlphaFoldDB" id="A0A670J7V0"/>
<reference evidence="14 15" key="1">
    <citation type="journal article" date="2019" name="Proc. Natl. Acad. Sci. U.S.A.">
        <title>Regulatory changes in pterin and carotenoid genes underlie balanced color polymorphisms in the wall lizard.</title>
        <authorList>
            <person name="Andrade P."/>
            <person name="Pinho C."/>
            <person name="Perez I de Lanuza G."/>
            <person name="Afonso S."/>
            <person name="Brejcha J."/>
            <person name="Rubin C.J."/>
            <person name="Wallerman O."/>
            <person name="Pereira P."/>
            <person name="Sabatino S.J."/>
            <person name="Bellati A."/>
            <person name="Pellitteri-Rosa D."/>
            <person name="Bosakova Z."/>
            <person name="Bunikis I."/>
            <person name="Carretero M.A."/>
            <person name="Feiner N."/>
            <person name="Marsik P."/>
            <person name="Pauperio F."/>
            <person name="Salvi D."/>
            <person name="Soler L."/>
            <person name="While G.M."/>
            <person name="Uller T."/>
            <person name="Font E."/>
            <person name="Andersson L."/>
            <person name="Carneiro M."/>
        </authorList>
    </citation>
    <scope>NUCLEOTIDE SEQUENCE</scope>
</reference>
<dbReference type="InterPro" id="IPR004073">
    <property type="entry name" value="GPCR_3_vmron_rcpt_2"/>
</dbReference>
<keyword evidence="3" id="KW-1003">Cell membrane</keyword>
<feature type="transmembrane region" description="Helical" evidence="12">
    <location>
        <begin position="588"/>
        <end position="611"/>
    </location>
</feature>
<evidence type="ECO:0000256" key="12">
    <source>
        <dbReference type="SAM" id="Phobius"/>
    </source>
</evidence>
<feature type="transmembrane region" description="Helical" evidence="12">
    <location>
        <begin position="747"/>
        <end position="770"/>
    </location>
</feature>
<evidence type="ECO:0000259" key="13">
    <source>
        <dbReference type="PROSITE" id="PS50259"/>
    </source>
</evidence>
<dbReference type="Proteomes" id="UP000472272">
    <property type="component" value="Chromosome 13"/>
</dbReference>
<dbReference type="Pfam" id="PF07562">
    <property type="entry name" value="NCD3G"/>
    <property type="match status" value="1"/>
</dbReference>
<dbReference type="InterPro" id="IPR017979">
    <property type="entry name" value="GPCR_3_CS"/>
</dbReference>
<dbReference type="InterPro" id="IPR000068">
    <property type="entry name" value="GPCR_3_Ca_sens_rcpt-rel"/>
</dbReference>
<dbReference type="GO" id="GO:0005886">
    <property type="term" value="C:plasma membrane"/>
    <property type="evidence" value="ECO:0007669"/>
    <property type="project" value="UniProtKB-SubCell"/>
</dbReference>
<keyword evidence="15" id="KW-1185">Reference proteome</keyword>
<keyword evidence="10" id="KW-0325">Glycoprotein</keyword>
<dbReference type="InterPro" id="IPR038550">
    <property type="entry name" value="GPCR_3_9-Cys_sf"/>
</dbReference>
<feature type="transmembrane region" description="Helical" evidence="12">
    <location>
        <begin position="658"/>
        <end position="682"/>
    </location>
</feature>
<protein>
    <submittedName>
        <fullName evidence="14">Vomeronasal type-2 receptor 26-like</fullName>
    </submittedName>
</protein>
<evidence type="ECO:0000256" key="6">
    <source>
        <dbReference type="ARBA" id="ARBA00022989"/>
    </source>
</evidence>
<gene>
    <name evidence="14" type="primary">LOC114583383</name>
</gene>
<feature type="transmembrane region" description="Helical" evidence="12">
    <location>
        <begin position="782"/>
        <end position="802"/>
    </location>
</feature>
<evidence type="ECO:0000256" key="4">
    <source>
        <dbReference type="ARBA" id="ARBA00022692"/>
    </source>
</evidence>
<feature type="transmembrane region" description="Helical" evidence="12">
    <location>
        <begin position="808"/>
        <end position="829"/>
    </location>
</feature>
<dbReference type="PROSITE" id="PS50259">
    <property type="entry name" value="G_PROTEIN_RECEP_F3_4"/>
    <property type="match status" value="1"/>
</dbReference>
<dbReference type="InterPro" id="IPR011500">
    <property type="entry name" value="GPCR_3_9-Cys_dom"/>
</dbReference>
<accession>A0A670J7V0</accession>
<dbReference type="SUPFAM" id="SSF53822">
    <property type="entry name" value="Periplasmic binding protein-like I"/>
    <property type="match status" value="1"/>
</dbReference>
<evidence type="ECO:0000256" key="2">
    <source>
        <dbReference type="ARBA" id="ARBA00007242"/>
    </source>
</evidence>
<keyword evidence="9" id="KW-0675">Receptor</keyword>